<evidence type="ECO:0000256" key="4">
    <source>
        <dbReference type="ARBA" id="ARBA00022729"/>
    </source>
</evidence>
<evidence type="ECO:0000256" key="3">
    <source>
        <dbReference type="ARBA" id="ARBA00022692"/>
    </source>
</evidence>
<evidence type="ECO:0000313" key="13">
    <source>
        <dbReference type="Proteomes" id="UP001141552"/>
    </source>
</evidence>
<keyword evidence="4" id="KW-0732">Signal</keyword>
<dbReference type="SUPFAM" id="SSF52058">
    <property type="entry name" value="L domain-like"/>
    <property type="match status" value="1"/>
</dbReference>
<dbReference type="InterPro" id="IPR051716">
    <property type="entry name" value="Plant_RL_S/T_kinase"/>
</dbReference>
<dbReference type="SMART" id="SM00369">
    <property type="entry name" value="LRR_TYP"/>
    <property type="match status" value="9"/>
</dbReference>
<keyword evidence="6" id="KW-0547">Nucleotide-binding</keyword>
<keyword evidence="9" id="KW-0472">Membrane</keyword>
<keyword evidence="7" id="KW-0067">ATP-binding</keyword>
<reference evidence="12" key="2">
    <citation type="journal article" date="2023" name="Plants (Basel)">
        <title>Annotation of the Turnera subulata (Passifloraceae) Draft Genome Reveals the S-Locus Evolved after the Divergence of Turneroideae from Passifloroideae in a Stepwise Manner.</title>
        <authorList>
            <person name="Henning P.M."/>
            <person name="Roalson E.H."/>
            <person name="Mir W."/>
            <person name="McCubbin A.G."/>
            <person name="Shore J.S."/>
        </authorList>
    </citation>
    <scope>NUCLEOTIDE SEQUENCE</scope>
    <source>
        <strain evidence="12">F60SS</strain>
    </source>
</reference>
<dbReference type="PROSITE" id="PS51450">
    <property type="entry name" value="LRR"/>
    <property type="match status" value="1"/>
</dbReference>
<accession>A0A9Q0G3R4</accession>
<dbReference type="Pfam" id="PF13855">
    <property type="entry name" value="LRR_8"/>
    <property type="match status" value="3"/>
</dbReference>
<gene>
    <name evidence="12" type="ORF">Tsubulata_013325</name>
</gene>
<evidence type="ECO:0000313" key="12">
    <source>
        <dbReference type="EMBL" id="KAJ4842633.1"/>
    </source>
</evidence>
<sequence>MSVVSTVTKAERHHDQALSAPERYCLSMECEHRDSGNSSVNKLSLSGFGISTSGFLPFVCEIKSLQSLDVSNNFLTSIPDKFMSDCGGIDGLKLLNFSKNRLAGSLPTFSGFGGLESLDLSFNSLSGDISLQLNGLVSLKRVNLGFNKFNGTLPMSLGNSTMLEQLVLSANLLGGTIPKEIPNYQNLKVIDLSVNQLSGTIPYSIGNLSKLETLVLSVNKLFGDIPPTIANISTLYRFVANQNQFAGTIPSGLTRFLSYLDLSYNKLGGIIPAELLSQPNLVHVDLSYNLLEGSIPENLSSSLFRLRLGINYLNGSIPSSFASLKNLTYLELDNNSLTSGIPGELGSCQSLALLNLAQNELKGSLPTSLGNLTKLEILKLQMNKLDGEIPVEITKLSKLSTLNISWNSLMGVIPPSISNLGNLAHLYLQGNNLNGPIPNTMSRMRSLLELQLGQNQLSGSIRQLPLTLQIALNLSSNLFDGTIPGTLSQLTDLEVLDLSNNRFSGAIPDSLTQLSSLTQLILSNNQLSGIVPDFRSFTAVQLSGNLGLVNKSGNASQGSLKKKKPIALDPIALAVIPPMASAEVTRTIARAIGNAVVDAMREKGRGGWWFTPHMAAASRAIAQRLSLVDFVLEVRDARIPLSSEFHLLRNYSPAASSPPRRIIVLNKTDLANRSQLKEWVKYFDQLNCISYGVNSHNKDNVKEFLNFLQAQVRELKRADHSSYTATMMIVGIPNVGKSALASSLHQIGRISAEEKGKLKHVTVSPHPGETRDISSLKNAGSIRDCLVGEKELAKYFLAVLNLSDEYKKWEKLTSYHNDESLEDHKAECLSGSGSDMKQKKHYLTDHTQDFIVNDVRRSLFGTISCFGGDVQAKEDLDRLIEVQFSTLREAFKVLTESSEDANTKVATKLLNLYRTGRLGHYTLDPFAVSVKAFWPMQQ</sequence>
<organism evidence="12 13">
    <name type="scientific">Turnera subulata</name>
    <dbReference type="NCBI Taxonomy" id="218843"/>
    <lineage>
        <taxon>Eukaryota</taxon>
        <taxon>Viridiplantae</taxon>
        <taxon>Streptophyta</taxon>
        <taxon>Embryophyta</taxon>
        <taxon>Tracheophyta</taxon>
        <taxon>Spermatophyta</taxon>
        <taxon>Magnoliopsida</taxon>
        <taxon>eudicotyledons</taxon>
        <taxon>Gunneridae</taxon>
        <taxon>Pentapetalae</taxon>
        <taxon>rosids</taxon>
        <taxon>fabids</taxon>
        <taxon>Malpighiales</taxon>
        <taxon>Passifloraceae</taxon>
        <taxon>Turnera</taxon>
    </lineage>
</organism>
<dbReference type="FunFam" id="3.80.10.10:FF:000041">
    <property type="entry name" value="LRR receptor-like serine/threonine-protein kinase ERECTA"/>
    <property type="match status" value="1"/>
</dbReference>
<dbReference type="FunFam" id="3.80.10.10:FF:000095">
    <property type="entry name" value="LRR receptor-like serine/threonine-protein kinase GSO1"/>
    <property type="match status" value="1"/>
</dbReference>
<dbReference type="EMBL" id="JAKUCV010002447">
    <property type="protein sequence ID" value="KAJ4842633.1"/>
    <property type="molecule type" value="Genomic_DNA"/>
</dbReference>
<dbReference type="Pfam" id="PF00560">
    <property type="entry name" value="LRR_1"/>
    <property type="match status" value="5"/>
</dbReference>
<dbReference type="Gene3D" id="3.80.10.10">
    <property type="entry name" value="Ribonuclease Inhibitor"/>
    <property type="match status" value="2"/>
</dbReference>
<evidence type="ECO:0000256" key="10">
    <source>
        <dbReference type="ARBA" id="ARBA00023170"/>
    </source>
</evidence>
<dbReference type="SUPFAM" id="SSF52047">
    <property type="entry name" value="RNI-like"/>
    <property type="match status" value="1"/>
</dbReference>
<dbReference type="OrthoDB" id="269151at2759"/>
<comment type="caution">
    <text evidence="12">The sequence shown here is derived from an EMBL/GenBank/DDBJ whole genome shotgun (WGS) entry which is preliminary data.</text>
</comment>
<dbReference type="AlphaFoldDB" id="A0A9Q0G3R4"/>
<evidence type="ECO:0008006" key="14">
    <source>
        <dbReference type="Google" id="ProtNLM"/>
    </source>
</evidence>
<dbReference type="GO" id="GO:0016020">
    <property type="term" value="C:membrane"/>
    <property type="evidence" value="ECO:0007669"/>
    <property type="project" value="UniProtKB-SubCell"/>
</dbReference>
<keyword evidence="5" id="KW-0677">Repeat</keyword>
<evidence type="ECO:0000256" key="9">
    <source>
        <dbReference type="ARBA" id="ARBA00023136"/>
    </source>
</evidence>
<name>A0A9Q0G3R4_9ROSI</name>
<evidence type="ECO:0000256" key="11">
    <source>
        <dbReference type="ARBA" id="ARBA00023180"/>
    </source>
</evidence>
<evidence type="ECO:0000256" key="6">
    <source>
        <dbReference type="ARBA" id="ARBA00022741"/>
    </source>
</evidence>
<dbReference type="InterPro" id="IPR003591">
    <property type="entry name" value="Leu-rich_rpt_typical-subtyp"/>
</dbReference>
<dbReference type="PANTHER" id="PTHR48053:SF105">
    <property type="entry name" value="RECEPTOR-LIKE PROTEIN KINASE"/>
    <property type="match status" value="1"/>
</dbReference>
<keyword evidence="2" id="KW-0433">Leucine-rich repeat</keyword>
<dbReference type="InterPro" id="IPR001611">
    <property type="entry name" value="Leu-rich_rpt"/>
</dbReference>
<dbReference type="SUPFAM" id="SSF52540">
    <property type="entry name" value="P-loop containing nucleoside triphosphate hydrolases"/>
    <property type="match status" value="1"/>
</dbReference>
<proteinExistence type="predicted"/>
<dbReference type="PANTHER" id="PTHR48053">
    <property type="entry name" value="LEUCINE RICH REPEAT FAMILY PROTEIN, EXPRESSED"/>
    <property type="match status" value="1"/>
</dbReference>
<evidence type="ECO:0000256" key="8">
    <source>
        <dbReference type="ARBA" id="ARBA00022989"/>
    </source>
</evidence>
<keyword evidence="13" id="KW-1185">Reference proteome</keyword>
<keyword evidence="11" id="KW-0325">Glycoprotein</keyword>
<dbReference type="InterPro" id="IPR027417">
    <property type="entry name" value="P-loop_NTPase"/>
</dbReference>
<keyword evidence="8" id="KW-1133">Transmembrane helix</keyword>
<evidence type="ECO:0000256" key="1">
    <source>
        <dbReference type="ARBA" id="ARBA00004479"/>
    </source>
</evidence>
<protein>
    <recommendedName>
        <fullName evidence="14">G domain-containing protein</fullName>
    </recommendedName>
</protein>
<keyword evidence="3" id="KW-0812">Transmembrane</keyword>
<dbReference type="FunFam" id="3.80.10.10:FF:000512">
    <property type="entry name" value="Leucine-rich repeat receptor-like serine/threonine-protein kinase BAM3"/>
    <property type="match status" value="1"/>
</dbReference>
<dbReference type="Proteomes" id="UP001141552">
    <property type="component" value="Unassembled WGS sequence"/>
</dbReference>
<comment type="subcellular location">
    <subcellularLocation>
        <location evidence="1">Membrane</location>
        <topology evidence="1">Single-pass type I membrane protein</topology>
    </subcellularLocation>
</comment>
<evidence type="ECO:0000256" key="5">
    <source>
        <dbReference type="ARBA" id="ARBA00022737"/>
    </source>
</evidence>
<dbReference type="InterPro" id="IPR032675">
    <property type="entry name" value="LRR_dom_sf"/>
</dbReference>
<evidence type="ECO:0000256" key="2">
    <source>
        <dbReference type="ARBA" id="ARBA00022614"/>
    </source>
</evidence>
<reference evidence="12" key="1">
    <citation type="submission" date="2022-02" db="EMBL/GenBank/DDBJ databases">
        <authorList>
            <person name="Henning P.M."/>
            <person name="McCubbin A.G."/>
            <person name="Shore J.S."/>
        </authorList>
    </citation>
    <scope>NUCLEOTIDE SEQUENCE</scope>
    <source>
        <strain evidence="12">F60SS</strain>
        <tissue evidence="12">Leaves</tissue>
    </source>
</reference>
<dbReference type="GO" id="GO:0005524">
    <property type="term" value="F:ATP binding"/>
    <property type="evidence" value="ECO:0007669"/>
    <property type="project" value="UniProtKB-KW"/>
</dbReference>
<evidence type="ECO:0000256" key="7">
    <source>
        <dbReference type="ARBA" id="ARBA00022840"/>
    </source>
</evidence>
<dbReference type="PRINTS" id="PR00019">
    <property type="entry name" value="LEURICHRPT"/>
</dbReference>
<keyword evidence="10" id="KW-0675">Receptor</keyword>
<dbReference type="Gene3D" id="3.40.50.300">
    <property type="entry name" value="P-loop containing nucleotide triphosphate hydrolases"/>
    <property type="match status" value="1"/>
</dbReference>